<evidence type="ECO:0000256" key="1">
    <source>
        <dbReference type="SAM" id="MobiDB-lite"/>
    </source>
</evidence>
<protein>
    <submittedName>
        <fullName evidence="3">Uncharacterized protein</fullName>
    </submittedName>
</protein>
<comment type="caution">
    <text evidence="3">The sequence shown here is derived from an EMBL/GenBank/DDBJ whole genome shotgun (WGS) entry which is preliminary data.</text>
</comment>
<sequence>MTSTSHPLPSDPRPARPPAGSTDAALHSLLPYLGALVLACLALQVTIALTGGRIALLAALLTAVIAAGAAIYLGTRGRALGRLRFGLLIAHALLYVSVNGSFALHAFVRSALGEGLDPSWGGPMLAMPGIWALGFLAHAAGSLAGRGFEAGRA</sequence>
<dbReference type="AlphaFoldDB" id="Z9JVE2"/>
<feature type="transmembrane region" description="Helical" evidence="2">
    <location>
        <begin position="54"/>
        <end position="73"/>
    </location>
</feature>
<organism evidence="3 4">
    <name type="scientific">Brachybacterium phenoliresistens</name>
    <dbReference type="NCBI Taxonomy" id="396014"/>
    <lineage>
        <taxon>Bacteria</taxon>
        <taxon>Bacillati</taxon>
        <taxon>Actinomycetota</taxon>
        <taxon>Actinomycetes</taxon>
        <taxon>Micrococcales</taxon>
        <taxon>Dermabacteraceae</taxon>
        <taxon>Brachybacterium</taxon>
    </lineage>
</organism>
<proteinExistence type="predicted"/>
<feature type="transmembrane region" description="Helical" evidence="2">
    <location>
        <begin position="128"/>
        <end position="148"/>
    </location>
</feature>
<keyword evidence="2" id="KW-0472">Membrane</keyword>
<feature type="transmembrane region" description="Helical" evidence="2">
    <location>
        <begin position="29"/>
        <end position="48"/>
    </location>
</feature>
<dbReference type="RefSeq" id="WP_038371658.1">
    <property type="nucleotide sequence ID" value="NZ_KK069991.1"/>
</dbReference>
<dbReference type="EMBL" id="JDYK01000006">
    <property type="protein sequence ID" value="EWS81747.1"/>
    <property type="molecule type" value="Genomic_DNA"/>
</dbReference>
<keyword evidence="4" id="KW-1185">Reference proteome</keyword>
<accession>Z9JVE2</accession>
<dbReference type="OrthoDB" id="4794035at2"/>
<evidence type="ECO:0000256" key="2">
    <source>
        <dbReference type="SAM" id="Phobius"/>
    </source>
</evidence>
<evidence type="ECO:0000313" key="4">
    <source>
        <dbReference type="Proteomes" id="UP000023067"/>
    </source>
</evidence>
<feature type="transmembrane region" description="Helical" evidence="2">
    <location>
        <begin position="85"/>
        <end position="108"/>
    </location>
</feature>
<keyword evidence="2" id="KW-1133">Transmembrane helix</keyword>
<dbReference type="STRING" id="396014.BF93_15530"/>
<keyword evidence="2" id="KW-0812">Transmembrane</keyword>
<reference evidence="3 4" key="1">
    <citation type="submission" date="2014-02" db="EMBL/GenBank/DDBJ databases">
        <title>Genome sequence of Brachybacterium phenoliresistens strain W13A50.</title>
        <authorList>
            <person name="Wang X."/>
        </authorList>
    </citation>
    <scope>NUCLEOTIDE SEQUENCE [LARGE SCALE GENOMIC DNA]</scope>
    <source>
        <strain evidence="3 4">W13A50</strain>
    </source>
</reference>
<name>Z9JVE2_9MICO</name>
<evidence type="ECO:0000313" key="3">
    <source>
        <dbReference type="EMBL" id="EWS81747.1"/>
    </source>
</evidence>
<feature type="region of interest" description="Disordered" evidence="1">
    <location>
        <begin position="1"/>
        <end position="20"/>
    </location>
</feature>
<gene>
    <name evidence="3" type="ORF">BF93_15530</name>
</gene>
<dbReference type="PATRIC" id="fig|396014.3.peg.1450"/>
<dbReference type="Proteomes" id="UP000023067">
    <property type="component" value="Unassembled WGS sequence"/>
</dbReference>
<dbReference type="HOGENOM" id="CLU_1754912_0_0_11"/>
<dbReference type="eggNOG" id="ENOG50347HB">
    <property type="taxonomic scope" value="Bacteria"/>
</dbReference>